<gene>
    <name evidence="1" type="ORF">K443DRAFT_681143</name>
</gene>
<dbReference type="AlphaFoldDB" id="A0A0C9XPL4"/>
<organism evidence="1 2">
    <name type="scientific">Laccaria amethystina LaAM-08-1</name>
    <dbReference type="NCBI Taxonomy" id="1095629"/>
    <lineage>
        <taxon>Eukaryota</taxon>
        <taxon>Fungi</taxon>
        <taxon>Dikarya</taxon>
        <taxon>Basidiomycota</taxon>
        <taxon>Agaricomycotina</taxon>
        <taxon>Agaricomycetes</taxon>
        <taxon>Agaricomycetidae</taxon>
        <taxon>Agaricales</taxon>
        <taxon>Agaricineae</taxon>
        <taxon>Hydnangiaceae</taxon>
        <taxon>Laccaria</taxon>
    </lineage>
</organism>
<accession>A0A0C9XPL4</accession>
<protein>
    <submittedName>
        <fullName evidence="1">Uncharacterized protein</fullName>
    </submittedName>
</protein>
<evidence type="ECO:0000313" key="2">
    <source>
        <dbReference type="Proteomes" id="UP000054477"/>
    </source>
</evidence>
<dbReference type="HOGENOM" id="CLU_2386495_0_0_1"/>
<reference evidence="2" key="2">
    <citation type="submission" date="2015-01" db="EMBL/GenBank/DDBJ databases">
        <title>Evolutionary Origins and Diversification of the Mycorrhizal Mutualists.</title>
        <authorList>
            <consortium name="DOE Joint Genome Institute"/>
            <consortium name="Mycorrhizal Genomics Consortium"/>
            <person name="Kohler A."/>
            <person name="Kuo A."/>
            <person name="Nagy L.G."/>
            <person name="Floudas D."/>
            <person name="Copeland A."/>
            <person name="Barry K.W."/>
            <person name="Cichocki N."/>
            <person name="Veneault-Fourrey C."/>
            <person name="LaButti K."/>
            <person name="Lindquist E.A."/>
            <person name="Lipzen A."/>
            <person name="Lundell T."/>
            <person name="Morin E."/>
            <person name="Murat C."/>
            <person name="Riley R."/>
            <person name="Ohm R."/>
            <person name="Sun H."/>
            <person name="Tunlid A."/>
            <person name="Henrissat B."/>
            <person name="Grigoriev I.V."/>
            <person name="Hibbett D.S."/>
            <person name="Martin F."/>
        </authorList>
    </citation>
    <scope>NUCLEOTIDE SEQUENCE [LARGE SCALE GENOMIC DNA]</scope>
    <source>
        <strain evidence="2">LaAM-08-1</strain>
    </source>
</reference>
<sequence>MCSIATVSAGVFYDSPTSLVHREQPIPRYCRVNNRSVESCRWYGGSRDVWDGARRWSPAASYGAHRPTPYRLGIKLTPQHDGLRNDITPLSRQR</sequence>
<keyword evidence="2" id="KW-1185">Reference proteome</keyword>
<name>A0A0C9XPL4_9AGAR</name>
<evidence type="ECO:0000313" key="1">
    <source>
        <dbReference type="EMBL" id="KIJ97932.1"/>
    </source>
</evidence>
<reference evidence="1 2" key="1">
    <citation type="submission" date="2014-04" db="EMBL/GenBank/DDBJ databases">
        <authorList>
            <consortium name="DOE Joint Genome Institute"/>
            <person name="Kuo A."/>
            <person name="Kohler A."/>
            <person name="Nagy L.G."/>
            <person name="Floudas D."/>
            <person name="Copeland A."/>
            <person name="Barry K.W."/>
            <person name="Cichocki N."/>
            <person name="Veneault-Fourrey C."/>
            <person name="LaButti K."/>
            <person name="Lindquist E.A."/>
            <person name="Lipzen A."/>
            <person name="Lundell T."/>
            <person name="Morin E."/>
            <person name="Murat C."/>
            <person name="Sun H."/>
            <person name="Tunlid A."/>
            <person name="Henrissat B."/>
            <person name="Grigoriev I.V."/>
            <person name="Hibbett D.S."/>
            <person name="Martin F."/>
            <person name="Nordberg H.P."/>
            <person name="Cantor M.N."/>
            <person name="Hua S.X."/>
        </authorList>
    </citation>
    <scope>NUCLEOTIDE SEQUENCE [LARGE SCALE GENOMIC DNA]</scope>
    <source>
        <strain evidence="1 2">LaAM-08-1</strain>
    </source>
</reference>
<dbReference type="Proteomes" id="UP000054477">
    <property type="component" value="Unassembled WGS sequence"/>
</dbReference>
<dbReference type="EMBL" id="KN838680">
    <property type="protein sequence ID" value="KIJ97932.1"/>
    <property type="molecule type" value="Genomic_DNA"/>
</dbReference>
<proteinExistence type="predicted"/>